<proteinExistence type="inferred from homology"/>
<gene>
    <name evidence="4" type="primary">LOC106807309</name>
</gene>
<evidence type="ECO:0000313" key="3">
    <source>
        <dbReference type="Proteomes" id="UP000695022"/>
    </source>
</evidence>
<dbReference type="InterPro" id="IPR051557">
    <property type="entry name" value="NipSnap_domain"/>
</dbReference>
<dbReference type="InterPro" id="IPR012577">
    <property type="entry name" value="NIPSNAP"/>
</dbReference>
<evidence type="ECO:0000259" key="2">
    <source>
        <dbReference type="Pfam" id="PF07978"/>
    </source>
</evidence>
<dbReference type="GeneID" id="106807309"/>
<dbReference type="RefSeq" id="XP_014665102.1">
    <property type="nucleotide sequence ID" value="XM_014809616.1"/>
</dbReference>
<dbReference type="PANTHER" id="PTHR21017:SF19">
    <property type="entry name" value="PROTEIN NIPSNAP HOMOLOG 3B"/>
    <property type="match status" value="1"/>
</dbReference>
<comment type="similarity">
    <text evidence="1">Belongs to the NipSnap family.</text>
</comment>
<feature type="domain" description="NIPSNAP" evidence="2">
    <location>
        <begin position="49"/>
        <end position="144"/>
    </location>
</feature>
<name>A0ABM1DYT1_PRICU</name>
<sequence>MAFVHRALTTSCFGSSQAALGCGRRLVRCLSSAATELAPVSSSSLGKVYELRTYDVKPKRMTEFLEMTAREIHLRLAVAKCLGYWVCQFGAINQTVHLWEFDCYAHRAESRVAMMQSSELVERFLTPVMQMVNKQHSQMLRLLPGTSLNCPAKPGGAYELVSLCMKSSPTVWLPKAAEMVPACNSVVHTSGASVVAAFKTEFGPLNECIFLLHYPSFDMHLQYAEAIMSNDECFKLVSKFANMVAEGHNKGMTPFPGLQTAMQ</sequence>
<organism evidence="3 4">
    <name type="scientific">Priapulus caudatus</name>
    <name type="common">Priapulid worm</name>
    <dbReference type="NCBI Taxonomy" id="37621"/>
    <lineage>
        <taxon>Eukaryota</taxon>
        <taxon>Metazoa</taxon>
        <taxon>Ecdysozoa</taxon>
        <taxon>Scalidophora</taxon>
        <taxon>Priapulida</taxon>
        <taxon>Priapulimorpha</taxon>
        <taxon>Priapulimorphida</taxon>
        <taxon>Priapulidae</taxon>
        <taxon>Priapulus</taxon>
    </lineage>
</organism>
<dbReference type="Proteomes" id="UP000695022">
    <property type="component" value="Unplaced"/>
</dbReference>
<protein>
    <submittedName>
        <fullName evidence="4">Protein NipSnap homolog 3A-like isoform X1</fullName>
    </submittedName>
</protein>
<dbReference type="Pfam" id="PF07978">
    <property type="entry name" value="NIPSNAP"/>
    <property type="match status" value="1"/>
</dbReference>
<dbReference type="PROSITE" id="PS51257">
    <property type="entry name" value="PROKAR_LIPOPROTEIN"/>
    <property type="match status" value="1"/>
</dbReference>
<dbReference type="SUPFAM" id="SSF54909">
    <property type="entry name" value="Dimeric alpha+beta barrel"/>
    <property type="match status" value="2"/>
</dbReference>
<reference evidence="4" key="1">
    <citation type="submission" date="2025-08" db="UniProtKB">
        <authorList>
            <consortium name="RefSeq"/>
        </authorList>
    </citation>
    <scope>IDENTIFICATION</scope>
</reference>
<evidence type="ECO:0000256" key="1">
    <source>
        <dbReference type="ARBA" id="ARBA00005291"/>
    </source>
</evidence>
<dbReference type="Gene3D" id="3.30.70.100">
    <property type="match status" value="2"/>
</dbReference>
<keyword evidence="3" id="KW-1185">Reference proteome</keyword>
<dbReference type="InterPro" id="IPR011008">
    <property type="entry name" value="Dimeric_a/b-barrel"/>
</dbReference>
<dbReference type="PANTHER" id="PTHR21017">
    <property type="entry name" value="NIPSNAP-RELATED"/>
    <property type="match status" value="1"/>
</dbReference>
<accession>A0ABM1DYT1</accession>
<evidence type="ECO:0000313" key="4">
    <source>
        <dbReference type="RefSeq" id="XP_014665102.1"/>
    </source>
</evidence>